<dbReference type="PROSITE" id="PS51257">
    <property type="entry name" value="PROKAR_LIPOPROTEIN"/>
    <property type="match status" value="1"/>
</dbReference>
<dbReference type="InterPro" id="IPR004314">
    <property type="entry name" value="Neprosin"/>
</dbReference>
<feature type="domain" description="Neprosin PEP catalytic" evidence="1">
    <location>
        <begin position="139"/>
        <end position="394"/>
    </location>
</feature>
<dbReference type="Pfam" id="PF03080">
    <property type="entry name" value="Neprosin"/>
    <property type="match status" value="1"/>
</dbReference>
<evidence type="ECO:0000259" key="1">
    <source>
        <dbReference type="PROSITE" id="PS52045"/>
    </source>
</evidence>
<sequence>MGKSLLQHVYYVLISCFAILSAVSASSSLYPRSLSNLTRAKQQATPAFSVATLQSYQLSNGVFIDCVRLSPGNDSISTSASFAEARARFPTASSGWRKLTNSARAHFEAEVPTGCSSHPESMAVQRGDIFEDIVHIKTPDSGLEHLYAIYSSVTPGYFTGAVSRISINTPSVQDGEVSIAQIWVVVNREDNDNYSTLEAGWIVQPRVFGDGDPRLFIYWTNDNYDQTGCFNRICPGFVQTDTTWTLGEKFPLGASVPGNANTQISHYFGIYKDPNDGLWYFMIDNTVVGHWDPTILTNFQTNNADEVQYGGEVQVAVVGNPTQMGSGFPASDGFPWAAYMIGFGYTHESLTIEFFGPDEISESVTNSELYPVSDLQLNDDGKASAFFYGGWQGQ</sequence>
<dbReference type="InterPro" id="IPR053168">
    <property type="entry name" value="Glutamic_endopeptidase"/>
</dbReference>
<protein>
    <recommendedName>
        <fullName evidence="1">Neprosin PEP catalytic domain-containing protein</fullName>
    </recommendedName>
</protein>
<keyword evidence="3" id="KW-1185">Reference proteome</keyword>
<organism evidence="2 3">
    <name type="scientific">Adiantum capillus-veneris</name>
    <name type="common">Maidenhair fern</name>
    <dbReference type="NCBI Taxonomy" id="13818"/>
    <lineage>
        <taxon>Eukaryota</taxon>
        <taxon>Viridiplantae</taxon>
        <taxon>Streptophyta</taxon>
        <taxon>Embryophyta</taxon>
        <taxon>Tracheophyta</taxon>
        <taxon>Polypodiopsida</taxon>
        <taxon>Polypodiidae</taxon>
        <taxon>Polypodiales</taxon>
        <taxon>Pteridineae</taxon>
        <taxon>Pteridaceae</taxon>
        <taxon>Vittarioideae</taxon>
        <taxon>Adiantum</taxon>
    </lineage>
</organism>
<dbReference type="PROSITE" id="PS52045">
    <property type="entry name" value="NEPROSIN_PEP_CD"/>
    <property type="match status" value="1"/>
</dbReference>
<dbReference type="PANTHER" id="PTHR31589:SF221">
    <property type="entry name" value="LIGASE, PUTATIVE (DUF239)-RELATED"/>
    <property type="match status" value="1"/>
</dbReference>
<accession>A0A9D4ZRJ5</accession>
<proteinExistence type="predicted"/>
<comment type="caution">
    <text evidence="2">The sequence shown here is derived from an EMBL/GenBank/DDBJ whole genome shotgun (WGS) entry which is preliminary data.</text>
</comment>
<evidence type="ECO:0000313" key="2">
    <source>
        <dbReference type="EMBL" id="KAI5082987.1"/>
    </source>
</evidence>
<dbReference type="EMBL" id="JABFUD020000002">
    <property type="protein sequence ID" value="KAI5082987.1"/>
    <property type="molecule type" value="Genomic_DNA"/>
</dbReference>
<dbReference type="Proteomes" id="UP000886520">
    <property type="component" value="Chromosome 3"/>
</dbReference>
<dbReference type="PANTHER" id="PTHR31589">
    <property type="entry name" value="PROTEIN, PUTATIVE (DUF239)-RELATED-RELATED"/>
    <property type="match status" value="1"/>
</dbReference>
<gene>
    <name evidence="2" type="ORF">GOP47_0002730</name>
</gene>
<dbReference type="AlphaFoldDB" id="A0A9D4ZRJ5"/>
<name>A0A9D4ZRJ5_ADICA</name>
<evidence type="ECO:0000313" key="3">
    <source>
        <dbReference type="Proteomes" id="UP000886520"/>
    </source>
</evidence>
<dbReference type="Gene3D" id="3.90.1320.10">
    <property type="entry name" value="Outer-capsid protein sigma 3, large lobe"/>
    <property type="match status" value="1"/>
</dbReference>
<dbReference type="OrthoDB" id="1858978at2759"/>
<reference evidence="2" key="1">
    <citation type="submission" date="2021-01" db="EMBL/GenBank/DDBJ databases">
        <title>Adiantum capillus-veneris genome.</title>
        <authorList>
            <person name="Fang Y."/>
            <person name="Liao Q."/>
        </authorList>
    </citation>
    <scope>NUCLEOTIDE SEQUENCE</scope>
    <source>
        <strain evidence="2">H3</strain>
        <tissue evidence="2">Leaf</tissue>
    </source>
</reference>